<dbReference type="InterPro" id="IPR052326">
    <property type="entry name" value="Diff-Dev_Assoc_Protein"/>
</dbReference>
<feature type="compositionally biased region" description="Basic and acidic residues" evidence="1">
    <location>
        <begin position="343"/>
        <end position="357"/>
    </location>
</feature>
<reference evidence="2 3" key="1">
    <citation type="journal article" date="2011" name="Genome Res.">
        <title>Phylogeny-wide analysis of social amoeba genomes highlights ancient origins for complex intercellular communication.</title>
        <authorList>
            <person name="Heidel A.J."/>
            <person name="Lawal H.M."/>
            <person name="Felder M."/>
            <person name="Schilde C."/>
            <person name="Helps N.R."/>
            <person name="Tunggal B."/>
            <person name="Rivero F."/>
            <person name="John U."/>
            <person name="Schleicher M."/>
            <person name="Eichinger L."/>
            <person name="Platzer M."/>
            <person name="Noegel A.A."/>
            <person name="Schaap P."/>
            <person name="Gloeckner G."/>
        </authorList>
    </citation>
    <scope>NUCLEOTIDE SEQUENCE [LARGE SCALE GENOMIC DNA]</scope>
    <source>
        <strain evidence="3">ATCC 26659 / Pp 5 / PN500</strain>
    </source>
</reference>
<evidence type="ECO:0000256" key="1">
    <source>
        <dbReference type="SAM" id="MobiDB-lite"/>
    </source>
</evidence>
<proteinExistence type="predicted"/>
<protein>
    <submittedName>
        <fullName evidence="2">Uncharacterized protein</fullName>
    </submittedName>
</protein>
<keyword evidence="3" id="KW-1185">Reference proteome</keyword>
<organism evidence="2 3">
    <name type="scientific">Heterostelium pallidum (strain ATCC 26659 / Pp 5 / PN500)</name>
    <name type="common">Cellular slime mold</name>
    <name type="synonym">Polysphondylium pallidum</name>
    <dbReference type="NCBI Taxonomy" id="670386"/>
    <lineage>
        <taxon>Eukaryota</taxon>
        <taxon>Amoebozoa</taxon>
        <taxon>Evosea</taxon>
        <taxon>Eumycetozoa</taxon>
        <taxon>Dictyostelia</taxon>
        <taxon>Acytosteliales</taxon>
        <taxon>Acytosteliaceae</taxon>
        <taxon>Heterostelium</taxon>
    </lineage>
</organism>
<dbReference type="AlphaFoldDB" id="D3B681"/>
<dbReference type="PANTHER" id="PTHR33459">
    <property type="entry name" value="DD-GDCA PROTEIN"/>
    <property type="match status" value="1"/>
</dbReference>
<dbReference type="InParanoid" id="D3B681"/>
<accession>D3B681</accession>
<comment type="caution">
    <text evidence="2">The sequence shown here is derived from an EMBL/GenBank/DDBJ whole genome shotgun (WGS) entry which is preliminary data.</text>
</comment>
<sequence>MCQIDMCGIQGADCKSNAQCAPGFRCEGNSTCTTARKEGDICIDDNECAFGLKCVNSESNSKCRNAKYVPNGGACTYNYQCLGSMSCDKQNKCSLNEGTCSMNEECPHGEYCKQGHCKKMITLDADCNFPEDICEYPNICSATDGRSTKGKCKPMFSKQPGDTCFAQFGECNMAQGYSCPSSGGAISSCQPILPGINCVDDSGCDPKWSVCSCGSDSSNTTCQNRIYFDNTCQTEYSKYRECLVRNRCPYSNSIEGSGQPQNSRSSCDLTHCGNETVCFYAACLRTEFPCGVPKDIGICAIKFSHPKAIAGPSVFGNVTRHGVNGTVTGVAAGNATVTPGPKGKNDTHTDLNQEDGKNSSSRLMVSMSAVFIAIVTLLLI</sequence>
<dbReference type="EMBL" id="ADBJ01000017">
    <property type="protein sequence ID" value="EFA83379.1"/>
    <property type="molecule type" value="Genomic_DNA"/>
</dbReference>
<gene>
    <name evidence="2" type="ORF">PPL_04172</name>
</gene>
<dbReference type="Proteomes" id="UP000001396">
    <property type="component" value="Unassembled WGS sequence"/>
</dbReference>
<dbReference type="GeneID" id="31359659"/>
<name>D3B681_HETP5</name>
<dbReference type="PANTHER" id="PTHR33459:SF1">
    <property type="entry name" value="DICKKOPF N-TERMINAL CYSTEINE-RICH DOMAIN-CONTAINING PROTEIN"/>
    <property type="match status" value="1"/>
</dbReference>
<dbReference type="OMA" id="FGECNMA"/>
<dbReference type="RefSeq" id="XP_020435496.1">
    <property type="nucleotide sequence ID" value="XM_020575082.1"/>
</dbReference>
<evidence type="ECO:0000313" key="3">
    <source>
        <dbReference type="Proteomes" id="UP000001396"/>
    </source>
</evidence>
<evidence type="ECO:0000313" key="2">
    <source>
        <dbReference type="EMBL" id="EFA83379.1"/>
    </source>
</evidence>
<feature type="region of interest" description="Disordered" evidence="1">
    <location>
        <begin position="333"/>
        <end position="358"/>
    </location>
</feature>